<feature type="region of interest" description="Disordered" evidence="1">
    <location>
        <begin position="49"/>
        <end position="72"/>
    </location>
</feature>
<proteinExistence type="predicted"/>
<dbReference type="AlphaFoldDB" id="A0A0M9AAH3"/>
<dbReference type="Proteomes" id="UP000053105">
    <property type="component" value="Unassembled WGS sequence"/>
</dbReference>
<reference evidence="2 3" key="1">
    <citation type="submission" date="2015-07" db="EMBL/GenBank/DDBJ databases">
        <title>The genome of Melipona quadrifasciata.</title>
        <authorList>
            <person name="Pan H."/>
            <person name="Kapheim K."/>
        </authorList>
    </citation>
    <scope>NUCLEOTIDE SEQUENCE [LARGE SCALE GENOMIC DNA]</scope>
    <source>
        <strain evidence="2">0111107301</strain>
        <tissue evidence="2">Whole body</tissue>
    </source>
</reference>
<evidence type="ECO:0000313" key="2">
    <source>
        <dbReference type="EMBL" id="KOX80520.1"/>
    </source>
</evidence>
<feature type="compositionally biased region" description="Basic and acidic residues" evidence="1">
    <location>
        <begin position="53"/>
        <end position="70"/>
    </location>
</feature>
<evidence type="ECO:0000256" key="1">
    <source>
        <dbReference type="SAM" id="MobiDB-lite"/>
    </source>
</evidence>
<accession>A0A0M9AAH3</accession>
<gene>
    <name evidence="2" type="ORF">WN51_13004</name>
</gene>
<evidence type="ECO:0000313" key="3">
    <source>
        <dbReference type="Proteomes" id="UP000053105"/>
    </source>
</evidence>
<organism evidence="2 3">
    <name type="scientific">Melipona quadrifasciata</name>
    <dbReference type="NCBI Taxonomy" id="166423"/>
    <lineage>
        <taxon>Eukaryota</taxon>
        <taxon>Metazoa</taxon>
        <taxon>Ecdysozoa</taxon>
        <taxon>Arthropoda</taxon>
        <taxon>Hexapoda</taxon>
        <taxon>Insecta</taxon>
        <taxon>Pterygota</taxon>
        <taxon>Neoptera</taxon>
        <taxon>Endopterygota</taxon>
        <taxon>Hymenoptera</taxon>
        <taxon>Apocrita</taxon>
        <taxon>Aculeata</taxon>
        <taxon>Apoidea</taxon>
        <taxon>Anthophila</taxon>
        <taxon>Apidae</taxon>
        <taxon>Melipona</taxon>
    </lineage>
</organism>
<keyword evidence="3" id="KW-1185">Reference proteome</keyword>
<protein>
    <submittedName>
        <fullName evidence="2">Uncharacterized protein</fullName>
    </submittedName>
</protein>
<sequence>MSDKRAIVLTVLVTLYQPFRYGFIFGHYANYLPLNGEYAANERNNCDANAISSDKEHNPGTQRTSEERQTRARMISPASPNMATGKNPNRGKLKVRIEKNGPRTEHTVDYTKIRVENPTTKRNRVNRGFSQLTERVNKEEESDETTVAIAQRLPTFEEIRIPSPTAKVLAVGRVVGGRRDTDGAGAKLPEPGFADLMGLRMKISLYGVKGFECVDRLTGLRRVHRGWPIAIPGEDQMKKKEEEKKRTTLHFHVVLCIDRRFGGDCRDAVVMETRAPVGTKHRGPTVALIAAPVDHHQCCHGCRRAERKRIGKMDKQKQLSTKQTIRKLPGRSFDAVAA</sequence>
<dbReference type="EMBL" id="KQ435700">
    <property type="protein sequence ID" value="KOX80520.1"/>
    <property type="molecule type" value="Genomic_DNA"/>
</dbReference>
<name>A0A0M9AAH3_9HYME</name>